<reference evidence="1" key="1">
    <citation type="submission" date="2016-11" db="UniProtKB">
        <authorList>
            <consortium name="WormBaseParasite"/>
        </authorList>
    </citation>
    <scope>IDENTIFICATION</scope>
    <source>
        <strain evidence="1">pt0022</strain>
    </source>
</reference>
<proteinExistence type="predicted"/>
<accession>A0A1I8EIM2</accession>
<dbReference type="AlphaFoldDB" id="A0A1I8EIM2"/>
<name>A0A1I8EIM2_WUCBA</name>
<organism evidence="1">
    <name type="scientific">Wuchereria bancrofti</name>
    <dbReference type="NCBI Taxonomy" id="6293"/>
    <lineage>
        <taxon>Eukaryota</taxon>
        <taxon>Metazoa</taxon>
        <taxon>Ecdysozoa</taxon>
        <taxon>Nematoda</taxon>
        <taxon>Chromadorea</taxon>
        <taxon>Rhabditida</taxon>
        <taxon>Spirurina</taxon>
        <taxon>Spiruromorpha</taxon>
        <taxon>Filarioidea</taxon>
        <taxon>Onchocercidae</taxon>
        <taxon>Wuchereria</taxon>
    </lineage>
</organism>
<sequence>MKQFLGYAEIAHKEQIFEWINRTANRLLELSRRIAVSSDSTTPSLKYCRKCEPKLLLHSYKYSDGQENVIDQKIFPNIEMVRKFSEENCDLKPEAEVTEIMAKHFTLEKSELFQNI</sequence>
<evidence type="ECO:0000313" key="1">
    <source>
        <dbReference type="WBParaSite" id="maker-PairedContig_2307-snap-gene-3.37-mRNA-1"/>
    </source>
</evidence>
<dbReference type="WBParaSite" id="maker-PairedContig_2307-snap-gene-3.37-mRNA-1">
    <property type="protein sequence ID" value="maker-PairedContig_2307-snap-gene-3.37-mRNA-1"/>
    <property type="gene ID" value="maker-PairedContig_2307-snap-gene-3.37"/>
</dbReference>
<protein>
    <submittedName>
        <fullName evidence="1">Uncharacterized protein</fullName>
    </submittedName>
</protein>